<sequence length="374" mass="42514">MSMQYKAPGDDSTLVEAVSWGQEQPRFDGTCDAVTPARAGICYLLGYIFIFLGIARAIFGYHSWNFEWLPYNLGRISIFFFLFFNATIGPLFVMVCEVVRQIMLLLSKDQHLRPKAFLKDFLRRYIRDYVFKGALSYLLVYCTLIGYTNLKPTIPLLNNVLYDDILFKCDNRILDLLSFGGLCTIPKIPPITTRFDSVYFMLWPLACLTLLISCRKGLIFWRYTSAWCIAFGFSIPISILFPTLGPAFFKPELYTHISGTHTAMTMEGLLTHYRSFTMDPLGTPIISANGIVGMPSLHIALCYLSSLVIGEVFPRLRYLAWGLTLLFVVDTVYLGWHYLLDGVGGIALGWAAYRISTIWFQGETEIRPRADAGW</sequence>
<dbReference type="Pfam" id="PF14378">
    <property type="entry name" value="PAP2_3"/>
    <property type="match status" value="1"/>
</dbReference>
<evidence type="ECO:0000256" key="5">
    <source>
        <dbReference type="SAM" id="Phobius"/>
    </source>
</evidence>
<keyword evidence="8" id="KW-1185">Reference proteome</keyword>
<name>A0ABS0YGJ8_9BACT</name>
<keyword evidence="4 5" id="KW-0472">Membrane</keyword>
<dbReference type="PANTHER" id="PTHR31310">
    <property type="match status" value="1"/>
</dbReference>
<feature type="transmembrane region" description="Helical" evidence="5">
    <location>
        <begin position="197"/>
        <end position="214"/>
    </location>
</feature>
<evidence type="ECO:0000313" key="7">
    <source>
        <dbReference type="EMBL" id="MBJ6751054.1"/>
    </source>
</evidence>
<dbReference type="InterPro" id="IPR036938">
    <property type="entry name" value="PAP2/HPO_sf"/>
</dbReference>
<feature type="transmembrane region" description="Helical" evidence="5">
    <location>
        <begin position="285"/>
        <end position="304"/>
    </location>
</feature>
<feature type="transmembrane region" description="Helical" evidence="5">
    <location>
        <begin position="129"/>
        <end position="147"/>
    </location>
</feature>
<keyword evidence="2 5" id="KW-0812">Transmembrane</keyword>
<dbReference type="Proteomes" id="UP000614714">
    <property type="component" value="Unassembled WGS sequence"/>
</dbReference>
<dbReference type="InterPro" id="IPR026841">
    <property type="entry name" value="Aur1/Ipt1"/>
</dbReference>
<dbReference type="InterPro" id="IPR052185">
    <property type="entry name" value="IPC_Synthase-Related"/>
</dbReference>
<keyword evidence="3 5" id="KW-1133">Transmembrane helix</keyword>
<evidence type="ECO:0000256" key="3">
    <source>
        <dbReference type="ARBA" id="ARBA00022989"/>
    </source>
</evidence>
<evidence type="ECO:0000259" key="6">
    <source>
        <dbReference type="Pfam" id="PF14378"/>
    </source>
</evidence>
<dbReference type="EMBL" id="JAEMHL010000006">
    <property type="protein sequence ID" value="MBJ6751054.1"/>
    <property type="molecule type" value="Genomic_DNA"/>
</dbReference>
<reference evidence="7 8" key="1">
    <citation type="submission" date="2020-12" db="EMBL/GenBank/DDBJ databases">
        <title>Geomonas sp. Red421, isolated from paddy soil.</title>
        <authorList>
            <person name="Xu Z."/>
            <person name="Zhang Z."/>
            <person name="Masuda Y."/>
            <person name="Itoh H."/>
            <person name="Senoo K."/>
        </authorList>
    </citation>
    <scope>NUCLEOTIDE SEQUENCE [LARGE SCALE GENOMIC DNA]</scope>
    <source>
        <strain evidence="7 8">Red421</strain>
    </source>
</reference>
<dbReference type="PANTHER" id="PTHR31310:SF7">
    <property type="entry name" value="PA-PHOSPHATASE RELATED-FAMILY PROTEIN DDB_G0268928"/>
    <property type="match status" value="1"/>
</dbReference>
<evidence type="ECO:0000256" key="2">
    <source>
        <dbReference type="ARBA" id="ARBA00022692"/>
    </source>
</evidence>
<organism evidence="7 8">
    <name type="scientific">Geomonas anaerohicana</name>
    <dbReference type="NCBI Taxonomy" id="2798583"/>
    <lineage>
        <taxon>Bacteria</taxon>
        <taxon>Pseudomonadati</taxon>
        <taxon>Thermodesulfobacteriota</taxon>
        <taxon>Desulfuromonadia</taxon>
        <taxon>Geobacterales</taxon>
        <taxon>Geobacteraceae</taxon>
        <taxon>Geomonas</taxon>
    </lineage>
</organism>
<feature type="transmembrane region" description="Helical" evidence="5">
    <location>
        <begin position="316"/>
        <end position="336"/>
    </location>
</feature>
<feature type="domain" description="Inositolphosphotransferase Aur1/Ipt1" evidence="6">
    <location>
        <begin position="189"/>
        <end position="354"/>
    </location>
</feature>
<accession>A0ABS0YGJ8</accession>
<evidence type="ECO:0000256" key="4">
    <source>
        <dbReference type="ARBA" id="ARBA00023136"/>
    </source>
</evidence>
<proteinExistence type="predicted"/>
<evidence type="ECO:0000313" key="8">
    <source>
        <dbReference type="Proteomes" id="UP000614714"/>
    </source>
</evidence>
<feature type="transmembrane region" description="Helical" evidence="5">
    <location>
        <begin position="76"/>
        <end position="99"/>
    </location>
</feature>
<gene>
    <name evidence="7" type="ORF">JFN91_12595</name>
</gene>
<comment type="caution">
    <text evidence="7">The sequence shown here is derived from an EMBL/GenBank/DDBJ whole genome shotgun (WGS) entry which is preliminary data.</text>
</comment>
<comment type="subcellular location">
    <subcellularLocation>
        <location evidence="1">Membrane</location>
        <topology evidence="1">Multi-pass membrane protein</topology>
    </subcellularLocation>
</comment>
<evidence type="ECO:0000256" key="1">
    <source>
        <dbReference type="ARBA" id="ARBA00004141"/>
    </source>
</evidence>
<dbReference type="SUPFAM" id="SSF48317">
    <property type="entry name" value="Acid phosphatase/Vanadium-dependent haloperoxidase"/>
    <property type="match status" value="1"/>
</dbReference>
<dbReference type="RefSeq" id="WP_199389545.1">
    <property type="nucleotide sequence ID" value="NZ_JAEMHL010000006.1"/>
</dbReference>
<protein>
    <submittedName>
        <fullName evidence="7">Phosphatase PAP2 family protein</fullName>
    </submittedName>
</protein>
<feature type="transmembrane region" description="Helical" evidence="5">
    <location>
        <begin position="226"/>
        <end position="249"/>
    </location>
</feature>
<feature type="transmembrane region" description="Helical" evidence="5">
    <location>
        <begin position="44"/>
        <end position="64"/>
    </location>
</feature>